<dbReference type="GO" id="GO:0016020">
    <property type="term" value="C:membrane"/>
    <property type="evidence" value="ECO:0007669"/>
    <property type="project" value="UniProtKB-SubCell"/>
</dbReference>
<evidence type="ECO:0000256" key="2">
    <source>
        <dbReference type="ARBA" id="ARBA00022448"/>
    </source>
</evidence>
<proteinExistence type="predicted"/>
<dbReference type="AlphaFoldDB" id="A0A8H4W6J1"/>
<feature type="transmembrane region" description="Helical" evidence="6">
    <location>
        <begin position="281"/>
        <end position="305"/>
    </location>
</feature>
<dbReference type="SUPFAM" id="SSF103473">
    <property type="entry name" value="MFS general substrate transporter"/>
    <property type="match status" value="1"/>
</dbReference>
<gene>
    <name evidence="7" type="ORF">G7Y89_g2869</name>
</gene>
<organism evidence="7 8">
    <name type="scientific">Cudoniella acicularis</name>
    <dbReference type="NCBI Taxonomy" id="354080"/>
    <lineage>
        <taxon>Eukaryota</taxon>
        <taxon>Fungi</taxon>
        <taxon>Dikarya</taxon>
        <taxon>Ascomycota</taxon>
        <taxon>Pezizomycotina</taxon>
        <taxon>Leotiomycetes</taxon>
        <taxon>Helotiales</taxon>
        <taxon>Tricladiaceae</taxon>
        <taxon>Cudoniella</taxon>
    </lineage>
</organism>
<reference evidence="7 8" key="1">
    <citation type="submission" date="2020-03" db="EMBL/GenBank/DDBJ databases">
        <title>Draft Genome Sequence of Cudoniella acicularis.</title>
        <authorList>
            <person name="Buettner E."/>
            <person name="Kellner H."/>
        </authorList>
    </citation>
    <scope>NUCLEOTIDE SEQUENCE [LARGE SCALE GENOMIC DNA]</scope>
    <source>
        <strain evidence="7 8">DSM 108380</strain>
    </source>
</reference>
<dbReference type="Gene3D" id="1.20.1250.20">
    <property type="entry name" value="MFS general substrate transporter like domains"/>
    <property type="match status" value="1"/>
</dbReference>
<protein>
    <recommendedName>
        <fullName evidence="9">Major facilitator superfamily (MFS) profile domain-containing protein</fullName>
    </recommendedName>
</protein>
<comment type="caution">
    <text evidence="7">The sequence shown here is derived from an EMBL/GenBank/DDBJ whole genome shotgun (WGS) entry which is preliminary data.</text>
</comment>
<sequence>MDGQAPASWRNLPRKNQLALLALCRVVDFFQLASFQTICYYQLKSFSPSALATPTEEQRLSWQTGVASASFTATQSCTAILWGYIADTKWVGRKNVLLVGLVGTCLSCIGVAFSTSFVSVVIFRACGGMLNGTVGIVHQSRAFLLLPASFSVASIIGPVSAGWLSDPAKTYPTKFGGVDWLRTYPYSLPSLLSALLLILMSIAVLFNLNETLDGFSPTIHLTKNIGKLFSGTPVTGQEACIQDHAPLLKDEIEMNTIDSSSLDPNEFKARLPFRKIWTRNVVLTLVTVAVFEFHLGAFGSMWPLLLSSPKEASSQKDEISPIFRGGLGMGPRNLGYATAFMGMAGLALQLLLYPTVHSKLGTLKCYRVFSLLFPAAYALAPFLVVISGSLSIASAAEAVTWVCILVLLSIHITGRIFCIPVSITLLNNCAPHPSVLGIVHGIGQSTSATFRTMGPICAGYLYGIGHVKGMIGISWWTISATALVAWLASLLIREGSGYEIILPGDICKEDKETMV</sequence>
<evidence type="ECO:0000256" key="6">
    <source>
        <dbReference type="SAM" id="Phobius"/>
    </source>
</evidence>
<evidence type="ECO:0000256" key="5">
    <source>
        <dbReference type="ARBA" id="ARBA00023136"/>
    </source>
</evidence>
<feature type="transmembrane region" description="Helical" evidence="6">
    <location>
        <begin position="368"/>
        <end position="392"/>
    </location>
</feature>
<keyword evidence="8" id="KW-1185">Reference proteome</keyword>
<evidence type="ECO:0000256" key="1">
    <source>
        <dbReference type="ARBA" id="ARBA00004141"/>
    </source>
</evidence>
<feature type="transmembrane region" description="Helical" evidence="6">
    <location>
        <begin position="143"/>
        <end position="164"/>
    </location>
</feature>
<feature type="transmembrane region" description="Helical" evidence="6">
    <location>
        <begin position="64"/>
        <end position="85"/>
    </location>
</feature>
<keyword evidence="2" id="KW-0813">Transport</keyword>
<evidence type="ECO:0000256" key="4">
    <source>
        <dbReference type="ARBA" id="ARBA00022989"/>
    </source>
</evidence>
<dbReference type="EMBL" id="JAAMPI010000133">
    <property type="protein sequence ID" value="KAF4635231.1"/>
    <property type="molecule type" value="Genomic_DNA"/>
</dbReference>
<evidence type="ECO:0008006" key="9">
    <source>
        <dbReference type="Google" id="ProtNLM"/>
    </source>
</evidence>
<evidence type="ECO:0000313" key="7">
    <source>
        <dbReference type="EMBL" id="KAF4635231.1"/>
    </source>
</evidence>
<dbReference type="PANTHER" id="PTHR23504:SF16">
    <property type="entry name" value="TRANSPORTER, PUTATIVE (AFU_ORTHOLOGUE AFUA_1G13970)-RELATED"/>
    <property type="match status" value="1"/>
</dbReference>
<dbReference type="InterPro" id="IPR036259">
    <property type="entry name" value="MFS_trans_sf"/>
</dbReference>
<dbReference type="Proteomes" id="UP000566819">
    <property type="component" value="Unassembled WGS sequence"/>
</dbReference>
<dbReference type="InterPro" id="IPR011701">
    <property type="entry name" value="MFS"/>
</dbReference>
<feature type="transmembrane region" description="Helical" evidence="6">
    <location>
        <begin position="473"/>
        <end position="492"/>
    </location>
</feature>
<keyword evidence="3 6" id="KW-0812">Transmembrane</keyword>
<keyword evidence="5 6" id="KW-0472">Membrane</keyword>
<evidence type="ECO:0000313" key="8">
    <source>
        <dbReference type="Proteomes" id="UP000566819"/>
    </source>
</evidence>
<dbReference type="OrthoDB" id="10262656at2759"/>
<name>A0A8H4W6J1_9HELO</name>
<dbReference type="GO" id="GO:0022857">
    <property type="term" value="F:transmembrane transporter activity"/>
    <property type="evidence" value="ECO:0007669"/>
    <property type="project" value="InterPro"/>
</dbReference>
<dbReference type="PANTHER" id="PTHR23504">
    <property type="entry name" value="MAJOR FACILITATOR SUPERFAMILY DOMAIN-CONTAINING PROTEIN 10"/>
    <property type="match status" value="1"/>
</dbReference>
<feature type="transmembrane region" description="Helical" evidence="6">
    <location>
        <begin position="97"/>
        <end position="123"/>
    </location>
</feature>
<feature type="transmembrane region" description="Helical" evidence="6">
    <location>
        <begin position="334"/>
        <end position="356"/>
    </location>
</feature>
<accession>A0A8H4W6J1</accession>
<keyword evidence="4 6" id="KW-1133">Transmembrane helix</keyword>
<comment type="subcellular location">
    <subcellularLocation>
        <location evidence="1">Membrane</location>
        <topology evidence="1">Multi-pass membrane protein</topology>
    </subcellularLocation>
</comment>
<feature type="transmembrane region" description="Helical" evidence="6">
    <location>
        <begin position="398"/>
        <end position="418"/>
    </location>
</feature>
<evidence type="ECO:0000256" key="3">
    <source>
        <dbReference type="ARBA" id="ARBA00022692"/>
    </source>
</evidence>
<dbReference type="Pfam" id="PF07690">
    <property type="entry name" value="MFS_1"/>
    <property type="match status" value="1"/>
</dbReference>
<feature type="transmembrane region" description="Helical" evidence="6">
    <location>
        <begin position="184"/>
        <end position="206"/>
    </location>
</feature>